<feature type="signal peptide" evidence="2">
    <location>
        <begin position="1"/>
        <end position="19"/>
    </location>
</feature>
<evidence type="ECO:0000313" key="3">
    <source>
        <dbReference type="EMBL" id="RKO99005.1"/>
    </source>
</evidence>
<name>A0A4P9X1L9_9FUNG</name>
<feature type="region of interest" description="Disordered" evidence="1">
    <location>
        <begin position="121"/>
        <end position="140"/>
    </location>
</feature>
<dbReference type="EMBL" id="ML014332">
    <property type="protein sequence ID" value="RKO99005.1"/>
    <property type="molecule type" value="Genomic_DNA"/>
</dbReference>
<sequence length="506" mass="56385">MRVWFVAWLVASLAVVATAGFWRRNPKHYETLDSPEDFDISLILDSKMLKQWGNETRLVVPATNAVAEQRLVSPTPLEFLEPTTRYITLETDATVRNYIRMIHRIMMDELSTYRDQEAVFSTGKGPAASPDDDGDANDSPATVVKPARVGKLPYTGADVATLWQLILEDIVGAFMMNGRHVDYLRVQQYATWQLQRFAKSRELPTPFQLHDLFKERDRLRAQGRLEEPRPKSMDMSLTEEWNLNLWNLFNEARFAKDTTFAVGSEFDDELEVLRASVETARQKFVREAITMYNTYRTLQVGTPQTLEEDSEVIPVKSETSSVDAERSPSQAGTPSPQVDRRPGSQDRTPHSQEDRESDDRESVDETSSARPHRTVRFAEADANQREPESDLGCVPARKGRGVPASGRREAAAAGGTRVARRPSSLQLFTQATFAIASTLIQSCVDPLASSTCEQPGFSEGPRTSPPVGGIPGSNPSLSIPIAIALNKAAPSRMRRPSGHRFAVRPP</sequence>
<accession>A0A4P9X1L9</accession>
<keyword evidence="2" id="KW-0732">Signal</keyword>
<dbReference type="Proteomes" id="UP000274922">
    <property type="component" value="Unassembled WGS sequence"/>
</dbReference>
<feature type="region of interest" description="Disordered" evidence="1">
    <location>
        <begin position="454"/>
        <end position="474"/>
    </location>
</feature>
<evidence type="ECO:0000313" key="4">
    <source>
        <dbReference type="Proteomes" id="UP000274922"/>
    </source>
</evidence>
<feature type="compositionally biased region" description="Basic and acidic residues" evidence="1">
    <location>
        <begin position="338"/>
        <end position="360"/>
    </location>
</feature>
<gene>
    <name evidence="3" type="ORF">CXG81DRAFT_20858</name>
</gene>
<feature type="compositionally biased region" description="Polar residues" evidence="1">
    <location>
        <begin position="317"/>
        <end position="336"/>
    </location>
</feature>
<feature type="chain" id="PRO_5020238458" evidence="2">
    <location>
        <begin position="20"/>
        <end position="506"/>
    </location>
</feature>
<protein>
    <submittedName>
        <fullName evidence="3">Uncharacterized protein</fullName>
    </submittedName>
</protein>
<feature type="region of interest" description="Disordered" evidence="1">
    <location>
        <begin position="302"/>
        <end position="417"/>
    </location>
</feature>
<evidence type="ECO:0000256" key="1">
    <source>
        <dbReference type="SAM" id="MobiDB-lite"/>
    </source>
</evidence>
<evidence type="ECO:0000256" key="2">
    <source>
        <dbReference type="SAM" id="SignalP"/>
    </source>
</evidence>
<organism evidence="3 4">
    <name type="scientific">Caulochytrium protostelioides</name>
    <dbReference type="NCBI Taxonomy" id="1555241"/>
    <lineage>
        <taxon>Eukaryota</taxon>
        <taxon>Fungi</taxon>
        <taxon>Fungi incertae sedis</taxon>
        <taxon>Chytridiomycota</taxon>
        <taxon>Chytridiomycota incertae sedis</taxon>
        <taxon>Chytridiomycetes</taxon>
        <taxon>Caulochytriales</taxon>
        <taxon>Caulochytriaceae</taxon>
        <taxon>Caulochytrium</taxon>
    </lineage>
</organism>
<reference evidence="4" key="1">
    <citation type="journal article" date="2018" name="Nat. Microbiol.">
        <title>Leveraging single-cell genomics to expand the fungal tree of life.</title>
        <authorList>
            <person name="Ahrendt S.R."/>
            <person name="Quandt C.A."/>
            <person name="Ciobanu D."/>
            <person name="Clum A."/>
            <person name="Salamov A."/>
            <person name="Andreopoulos B."/>
            <person name="Cheng J.F."/>
            <person name="Woyke T."/>
            <person name="Pelin A."/>
            <person name="Henrissat B."/>
            <person name="Reynolds N.K."/>
            <person name="Benny G.L."/>
            <person name="Smith M.E."/>
            <person name="James T.Y."/>
            <person name="Grigoriev I.V."/>
        </authorList>
    </citation>
    <scope>NUCLEOTIDE SEQUENCE [LARGE SCALE GENOMIC DNA]</scope>
    <source>
        <strain evidence="4">ATCC 52028</strain>
    </source>
</reference>
<dbReference type="AlphaFoldDB" id="A0A4P9X1L9"/>
<proteinExistence type="predicted"/>
<keyword evidence="4" id="KW-1185">Reference proteome</keyword>
<feature type="compositionally biased region" description="Basic and acidic residues" evidence="1">
    <location>
        <begin position="376"/>
        <end position="388"/>
    </location>
</feature>